<dbReference type="InterPro" id="IPR016171">
    <property type="entry name" value="Vanillyl_alc_oxidase_C-sub2"/>
</dbReference>
<dbReference type="InterPro" id="IPR006094">
    <property type="entry name" value="Oxid_FAD_bind_N"/>
</dbReference>
<sequence length="483" mass="53823">METEKLVELLGAEHVSDAPDALADYAKDHSFAPVREPWSVVRPHSLEQVQEVIKYAAAAKTPLVPVSSGPPRFRGDTVPSYGGIMLDMSGMNRIRMIDRKDRVAMIEPGVRFGQLQDALRAEGLRLPMPLCPRSTKSVVGSCLEREPHIMPRYHLDHSDPLLCNEVVFGTGDIFRTGEAGGPGSIEEQQAAGRRQKIAMGIQMNVNRILQGSQGAFGVVTWSTVRCEVLPKRQKPFLAAGADLPKLMDLAYWLVRLRLGDEIFILNNVNFALLFGGDRNIRQLQETLPRWILFFCLSGLEYFPEERIEQQEKDMAEIAKNLGVPIAESVCGISAREVLSIATAPSHEPYWKLEWGGGCQDLPFICSFEQAPALVQVMRDAAAADNFPLDDLGIYIQPVCQGHGHHVEFSLFHEAGNQRKREKTKALYLSAARALMESGAFFSRPYDLLADMVFNRDAASRDALRKLKNIFDPHNILNPGKLCF</sequence>
<dbReference type="GO" id="GO:0016491">
    <property type="term" value="F:oxidoreductase activity"/>
    <property type="evidence" value="ECO:0007669"/>
    <property type="project" value="UniProtKB-KW"/>
</dbReference>
<keyword evidence="2" id="KW-0285">Flavoprotein</keyword>
<evidence type="ECO:0000256" key="1">
    <source>
        <dbReference type="ARBA" id="ARBA00001974"/>
    </source>
</evidence>
<reference evidence="6 7" key="1">
    <citation type="journal article" date="2017" name="ISME J.">
        <title>Energy and carbon metabolisms in a deep terrestrial subsurface fluid microbial community.</title>
        <authorList>
            <person name="Momper L."/>
            <person name="Jungbluth S.P."/>
            <person name="Lee M.D."/>
            <person name="Amend J.P."/>
        </authorList>
    </citation>
    <scope>NUCLEOTIDE SEQUENCE [LARGE SCALE GENOMIC DNA]</scope>
    <source>
        <strain evidence="6">SURF_5</strain>
    </source>
</reference>
<evidence type="ECO:0000256" key="2">
    <source>
        <dbReference type="ARBA" id="ARBA00022630"/>
    </source>
</evidence>
<comment type="caution">
    <text evidence="6">The sequence shown here is derived from an EMBL/GenBank/DDBJ whole genome shotgun (WGS) entry which is preliminary data.</text>
</comment>
<dbReference type="InterPro" id="IPR004113">
    <property type="entry name" value="FAD-bd_oxidored_4_C"/>
</dbReference>
<comment type="cofactor">
    <cofactor evidence="1">
        <name>FAD</name>
        <dbReference type="ChEBI" id="CHEBI:57692"/>
    </cofactor>
</comment>
<dbReference type="Gene3D" id="1.10.45.10">
    <property type="entry name" value="Vanillyl-alcohol Oxidase, Chain A, domain 4"/>
    <property type="match status" value="1"/>
</dbReference>
<gene>
    <name evidence="6" type="ORF">C4520_19720</name>
</gene>
<dbReference type="Pfam" id="PF01565">
    <property type="entry name" value="FAD_binding_4"/>
    <property type="match status" value="1"/>
</dbReference>
<dbReference type="PANTHER" id="PTHR11748">
    <property type="entry name" value="D-LACTATE DEHYDROGENASE"/>
    <property type="match status" value="1"/>
</dbReference>
<dbReference type="InterPro" id="IPR016167">
    <property type="entry name" value="FAD-bd_PCMH_sub1"/>
</dbReference>
<dbReference type="SUPFAM" id="SSF56176">
    <property type="entry name" value="FAD-binding/transporter-associated domain-like"/>
    <property type="match status" value="1"/>
</dbReference>
<dbReference type="InterPro" id="IPR036318">
    <property type="entry name" value="FAD-bd_PCMH-like_sf"/>
</dbReference>
<evidence type="ECO:0000259" key="5">
    <source>
        <dbReference type="PROSITE" id="PS51387"/>
    </source>
</evidence>
<dbReference type="Proteomes" id="UP000265882">
    <property type="component" value="Unassembled WGS sequence"/>
</dbReference>
<dbReference type="AlphaFoldDB" id="A0A3A4NKJ4"/>
<accession>A0A3A4NKJ4</accession>
<dbReference type="InterPro" id="IPR016169">
    <property type="entry name" value="FAD-bd_PCMH_sub2"/>
</dbReference>
<dbReference type="InterPro" id="IPR016164">
    <property type="entry name" value="FAD-linked_Oxase-like_C"/>
</dbReference>
<evidence type="ECO:0000256" key="4">
    <source>
        <dbReference type="ARBA" id="ARBA00023002"/>
    </source>
</evidence>
<dbReference type="Pfam" id="PF02913">
    <property type="entry name" value="FAD-oxidase_C"/>
    <property type="match status" value="1"/>
</dbReference>
<dbReference type="PROSITE" id="PS51387">
    <property type="entry name" value="FAD_PCMH"/>
    <property type="match status" value="1"/>
</dbReference>
<evidence type="ECO:0000313" key="7">
    <source>
        <dbReference type="Proteomes" id="UP000265882"/>
    </source>
</evidence>
<feature type="domain" description="FAD-binding PCMH-type" evidence="5">
    <location>
        <begin position="31"/>
        <end position="229"/>
    </location>
</feature>
<dbReference type="Gene3D" id="3.30.43.10">
    <property type="entry name" value="Uridine Diphospho-n-acetylenolpyruvylglucosamine Reductase, domain 2"/>
    <property type="match status" value="1"/>
</dbReference>
<keyword evidence="3" id="KW-0274">FAD</keyword>
<dbReference type="EMBL" id="QZKU01000130">
    <property type="protein sequence ID" value="RJP15964.1"/>
    <property type="molecule type" value="Genomic_DNA"/>
</dbReference>
<dbReference type="Gene3D" id="3.30.465.10">
    <property type="match status" value="1"/>
</dbReference>
<name>A0A3A4NKJ4_ABYX5</name>
<organism evidence="6 7">
    <name type="scientific">Abyssobacteria bacterium (strain SURF_5)</name>
    <dbReference type="NCBI Taxonomy" id="2093360"/>
    <lineage>
        <taxon>Bacteria</taxon>
        <taxon>Pseudomonadati</taxon>
        <taxon>Candidatus Hydrogenedentota</taxon>
        <taxon>Candidatus Abyssobacteria</taxon>
    </lineage>
</organism>
<protein>
    <submittedName>
        <fullName evidence="6">FAD-binding oxidoreductase</fullName>
    </submittedName>
</protein>
<keyword evidence="4" id="KW-0560">Oxidoreductase</keyword>
<proteinExistence type="predicted"/>
<evidence type="ECO:0000313" key="6">
    <source>
        <dbReference type="EMBL" id="RJP15964.1"/>
    </source>
</evidence>
<evidence type="ECO:0000256" key="3">
    <source>
        <dbReference type="ARBA" id="ARBA00022827"/>
    </source>
</evidence>
<dbReference type="InterPro" id="IPR016166">
    <property type="entry name" value="FAD-bd_PCMH"/>
</dbReference>
<dbReference type="GO" id="GO:0071949">
    <property type="term" value="F:FAD binding"/>
    <property type="evidence" value="ECO:0007669"/>
    <property type="project" value="InterPro"/>
</dbReference>
<dbReference type="SUPFAM" id="SSF55103">
    <property type="entry name" value="FAD-linked oxidases, C-terminal domain"/>
    <property type="match status" value="1"/>
</dbReference>